<dbReference type="InterPro" id="IPR004805">
    <property type="entry name" value="DnaE2/DnaE/PolC"/>
</dbReference>
<dbReference type="InterPro" id="IPR012340">
    <property type="entry name" value="NA-bd_OB-fold"/>
</dbReference>
<reference evidence="11 12" key="1">
    <citation type="journal article" date="2020" name="Genome Biol. Evol.">
        <title>Comparative Genomics Underlines Multiple Roles of Profftella, an Obligate Symbiont of Psyllids: Providing Toxins, Vitamins, and Carotenoids.</title>
        <authorList>
            <person name="Nakabachi A."/>
            <person name="Piel J."/>
            <person name="Malenovsky I."/>
            <person name="Hirose Y."/>
        </authorList>
    </citation>
    <scope>NUCLEOTIDE SEQUENCE [LARGE SCALE GENOMIC DNA]</scope>
    <source>
        <strain evidence="11 12">Dco</strain>
    </source>
</reference>
<dbReference type="EC" id="2.7.7.7" evidence="2"/>
<evidence type="ECO:0000259" key="10">
    <source>
        <dbReference type="SMART" id="SM00481"/>
    </source>
</evidence>
<evidence type="ECO:0000256" key="5">
    <source>
        <dbReference type="ARBA" id="ARBA00022679"/>
    </source>
</evidence>
<keyword evidence="7" id="KW-0235">DNA replication</keyword>
<dbReference type="Gene3D" id="1.10.10.1600">
    <property type="entry name" value="Bacterial DNA polymerase III alpha subunit, thumb domain"/>
    <property type="match status" value="1"/>
</dbReference>
<evidence type="ECO:0000256" key="3">
    <source>
        <dbReference type="ARBA" id="ARBA00019114"/>
    </source>
</evidence>
<dbReference type="RefSeq" id="WP_201329700.1">
    <property type="nucleotide sequence ID" value="NZ_AP023215.1"/>
</dbReference>
<dbReference type="GO" id="GO:0008408">
    <property type="term" value="F:3'-5' exonuclease activity"/>
    <property type="evidence" value="ECO:0007669"/>
    <property type="project" value="InterPro"/>
</dbReference>
<comment type="catalytic activity">
    <reaction evidence="9">
        <text>DNA(n) + a 2'-deoxyribonucleoside 5'-triphosphate = DNA(n+1) + diphosphate</text>
        <dbReference type="Rhea" id="RHEA:22508"/>
        <dbReference type="Rhea" id="RHEA-COMP:17339"/>
        <dbReference type="Rhea" id="RHEA-COMP:17340"/>
        <dbReference type="ChEBI" id="CHEBI:33019"/>
        <dbReference type="ChEBI" id="CHEBI:61560"/>
        <dbReference type="ChEBI" id="CHEBI:173112"/>
        <dbReference type="EC" id="2.7.7.7"/>
    </reaction>
</comment>
<dbReference type="CDD" id="cd04485">
    <property type="entry name" value="DnaE_OBF"/>
    <property type="match status" value="1"/>
</dbReference>
<dbReference type="InterPro" id="IPR011708">
    <property type="entry name" value="DNA_pol3_alpha_NTPase_dom"/>
</dbReference>
<protein>
    <recommendedName>
        <fullName evidence="3">DNA polymerase III subunit alpha</fullName>
        <ecNumber evidence="2">2.7.7.7</ecNumber>
    </recommendedName>
</protein>
<dbReference type="InterPro" id="IPR040982">
    <property type="entry name" value="DNA_pol3_finger"/>
</dbReference>
<evidence type="ECO:0000256" key="9">
    <source>
        <dbReference type="ARBA" id="ARBA00049244"/>
    </source>
</evidence>
<evidence type="ECO:0000256" key="4">
    <source>
        <dbReference type="ARBA" id="ARBA00022490"/>
    </source>
</evidence>
<evidence type="ECO:0000313" key="11">
    <source>
        <dbReference type="EMBL" id="BCG49713.1"/>
    </source>
</evidence>
<evidence type="ECO:0000256" key="2">
    <source>
        <dbReference type="ARBA" id="ARBA00012417"/>
    </source>
</evidence>
<proteinExistence type="predicted"/>
<gene>
    <name evidence="11" type="primary">dnaE</name>
    <name evidence="11" type="ORF">PADco_2930</name>
</gene>
<dbReference type="GO" id="GO:0006260">
    <property type="term" value="P:DNA replication"/>
    <property type="evidence" value="ECO:0007669"/>
    <property type="project" value="UniProtKB-KW"/>
</dbReference>
<dbReference type="PANTHER" id="PTHR32294:SF0">
    <property type="entry name" value="DNA POLYMERASE III SUBUNIT ALPHA"/>
    <property type="match status" value="1"/>
</dbReference>
<dbReference type="InterPro" id="IPR003141">
    <property type="entry name" value="Pol/His_phosphatase_N"/>
</dbReference>
<dbReference type="Pfam" id="PF07733">
    <property type="entry name" value="DNA_pol3_alpha"/>
    <property type="match status" value="1"/>
</dbReference>
<keyword evidence="5" id="KW-0808">Transferase</keyword>
<dbReference type="GO" id="GO:0003887">
    <property type="term" value="F:DNA-directed DNA polymerase activity"/>
    <property type="evidence" value="ECO:0007669"/>
    <property type="project" value="UniProtKB-KW"/>
</dbReference>
<feature type="domain" description="Polymerase/histidinol phosphatase N-terminal" evidence="10">
    <location>
        <begin position="6"/>
        <end position="73"/>
    </location>
</feature>
<dbReference type="SUPFAM" id="SSF89550">
    <property type="entry name" value="PHP domain-like"/>
    <property type="match status" value="1"/>
</dbReference>
<evidence type="ECO:0000313" key="12">
    <source>
        <dbReference type="Proteomes" id="UP000595708"/>
    </source>
</evidence>
<evidence type="ECO:0000256" key="6">
    <source>
        <dbReference type="ARBA" id="ARBA00022695"/>
    </source>
</evidence>
<dbReference type="Pfam" id="PF14579">
    <property type="entry name" value="HHH_6"/>
    <property type="match status" value="1"/>
</dbReference>
<dbReference type="InterPro" id="IPR029460">
    <property type="entry name" value="DNAPol_HHH"/>
</dbReference>
<dbReference type="InterPro" id="IPR041931">
    <property type="entry name" value="DNA_pol3_alpha_thumb_dom"/>
</dbReference>
<dbReference type="KEGG" id="parm:PADco_2930"/>
<dbReference type="InterPro" id="IPR016195">
    <property type="entry name" value="Pol/histidinol_Pase-like"/>
</dbReference>
<dbReference type="GO" id="GO:0003676">
    <property type="term" value="F:nucleic acid binding"/>
    <property type="evidence" value="ECO:0007669"/>
    <property type="project" value="InterPro"/>
</dbReference>
<organism evidence="11 12">
    <name type="scientific">Candidatus Profftella armatura</name>
    <name type="common">Diaphorina cf. continua</name>
    <dbReference type="NCBI Taxonomy" id="2661583"/>
    <lineage>
        <taxon>Bacteria</taxon>
        <taxon>Pseudomonadati</taxon>
        <taxon>Pseudomonadota</taxon>
        <taxon>Betaproteobacteria</taxon>
        <taxon>Candidatus Profftella</taxon>
    </lineage>
</organism>
<dbReference type="Proteomes" id="UP000595708">
    <property type="component" value="Chromosome"/>
</dbReference>
<comment type="subcellular location">
    <subcellularLocation>
        <location evidence="1">Cytoplasm</location>
    </subcellularLocation>
</comment>
<sequence length="1150" mass="132604">MIPQFIHLRLHSEYSIIDGLVRINDAIEAAANDYQPALAITDLSNLFGVIKFYKAAYNKGIKPIIGCDVWITNEIENKKPSRLLLLVKNNNGYLQLCELLSKAYIENINYGRAEIRIEWLEKNKYKNGLIALSGAHFGDIGIAIQNGRNDIAENFARRWSKIFPDNFYIEIQRIKQPNMNFQIQQLINIASIINLPIVATHPIQFLKKKEFLAHEIRTCIAEGEILSNTKRIKKFTKEQNFKTQSEMIKLFSDIPNAIQNTIEIAKRCNLKLQFGKLKLPKFPTPKNININDFLISKSKHGLKKRLLNLYKNPEIYEREKLRYNKRLQFEIKTIIKMGFSGYFLIVSDFIEWAKNNFIPVGPGRGSGASSLVAYSLSITDIDPLSYNLLFERFLNPDRISMPDFDIDFCQEGRDRVIQYVKNRYGKDSVSQIVTFGTMAAKGAIRDVGRVLDFRYSFCDSISKLIPFKPGKLMTLSNAIKEEPQLAERIKNEEEVKQLIELAQQVEGIIRNVGMHAGGVLIAPSKLINFCPLYKQEGMTGIISQYDKDDIEEIGLIKFDFLGLTTLSILDKTIYFIKKINPKMTDFSLNKLPLNDKNTYNLLKKANTVAVFQLESQGMKNMLKEAKPDHFEEIIALISLYRPGPMDLIKDFCKRKHGEYFNYPDPRTKHVLSETYGIMVYQEQVMQIAQILGGYSLGQADLLRRAIGKKKTLEMIEHRKFFKNGAIKHGLSEYKANEIFNEIEKFAGYGFNKSHATAYALLSYYTAYLKTHYSSYFMAANLSLSMDDTNKIKILVKDAIKICGLNILPPNINLSKYYFFPIIESNGKNKNIRYGLGAIKGTGKSTIEAIVAERKFGLFTNLFDFTKRIDKRYINRRIINSLIHSGAFDCFNEKRYILVASINVALKNAEKTKKFINQLSLFNNDDNHNLKEYLNYIKIPSWSRKQELIEEKKVLGFCLSEHMFCIYETEIRQFIPIYLSELKPTYSCITVSGIITELKLKNTYRGKILIITIDDNSNSVEAIINNQLYEKNKIILKENELLIISGKVLKDHFSKNIRINAEKIFDINLARIIYGKQFSVMFKKTFDIVILKKILLNFKCKNGLPFVLYYCVNKSIKYEIKWPLNWKVQPVDDLKLDLINIGLYNATVEYF</sequence>
<dbReference type="Pfam" id="PF02811">
    <property type="entry name" value="PHP"/>
    <property type="match status" value="1"/>
</dbReference>
<evidence type="ECO:0000256" key="7">
    <source>
        <dbReference type="ARBA" id="ARBA00022705"/>
    </source>
</evidence>
<dbReference type="Pfam" id="PF17657">
    <property type="entry name" value="DNA_pol3_finger"/>
    <property type="match status" value="1"/>
</dbReference>
<dbReference type="Pfam" id="PF01336">
    <property type="entry name" value="tRNA_anti-codon"/>
    <property type="match status" value="1"/>
</dbReference>
<dbReference type="GO" id="GO:0005737">
    <property type="term" value="C:cytoplasm"/>
    <property type="evidence" value="ECO:0007669"/>
    <property type="project" value="UniProtKB-SubCell"/>
</dbReference>
<keyword evidence="12" id="KW-1185">Reference proteome</keyword>
<dbReference type="AlphaFoldDB" id="A0A7R7ABS1"/>
<dbReference type="InterPro" id="IPR049821">
    <property type="entry name" value="PolIIIA_DnaE1_PHP"/>
</dbReference>
<accession>A0A7R7ABS1</accession>
<dbReference type="NCBIfam" id="NF004226">
    <property type="entry name" value="PRK05673.1"/>
    <property type="match status" value="1"/>
</dbReference>
<keyword evidence="6" id="KW-0548">Nucleotidyltransferase</keyword>
<name>A0A7R7ABS1_9PROT</name>
<dbReference type="Gene3D" id="1.10.150.870">
    <property type="match status" value="1"/>
</dbReference>
<dbReference type="Gene3D" id="2.40.50.140">
    <property type="entry name" value="Nucleic acid-binding proteins"/>
    <property type="match status" value="1"/>
</dbReference>
<evidence type="ECO:0000256" key="1">
    <source>
        <dbReference type="ARBA" id="ARBA00004496"/>
    </source>
</evidence>
<evidence type="ECO:0000256" key="8">
    <source>
        <dbReference type="ARBA" id="ARBA00022932"/>
    </source>
</evidence>
<dbReference type="NCBIfam" id="TIGR00594">
    <property type="entry name" value="polc"/>
    <property type="match status" value="1"/>
</dbReference>
<dbReference type="PANTHER" id="PTHR32294">
    <property type="entry name" value="DNA POLYMERASE III SUBUNIT ALPHA"/>
    <property type="match status" value="1"/>
</dbReference>
<dbReference type="Gene3D" id="3.20.20.140">
    <property type="entry name" value="Metal-dependent hydrolases"/>
    <property type="match status" value="1"/>
</dbReference>
<dbReference type="EMBL" id="AP023215">
    <property type="protein sequence ID" value="BCG49713.1"/>
    <property type="molecule type" value="Genomic_DNA"/>
</dbReference>
<dbReference type="CDD" id="cd07433">
    <property type="entry name" value="PHP_PolIIIA_DnaE1"/>
    <property type="match status" value="1"/>
</dbReference>
<dbReference type="SMART" id="SM00481">
    <property type="entry name" value="POLIIIAc"/>
    <property type="match status" value="1"/>
</dbReference>
<dbReference type="InterPro" id="IPR004013">
    <property type="entry name" value="PHP_dom"/>
</dbReference>
<keyword evidence="4" id="KW-0963">Cytoplasm</keyword>
<dbReference type="InterPro" id="IPR004365">
    <property type="entry name" value="NA-bd_OB_tRNA"/>
</dbReference>
<dbReference type="SUPFAM" id="SSF160975">
    <property type="entry name" value="AF1531-like"/>
    <property type="match status" value="1"/>
</dbReference>
<keyword evidence="8" id="KW-0239">DNA-directed DNA polymerase</keyword>